<dbReference type="HOGENOM" id="CLU_689384_0_0_1"/>
<protein>
    <submittedName>
        <fullName evidence="1">Multidrug and toxin extrusion protein 1</fullName>
    </submittedName>
</protein>
<reference evidence="1" key="1">
    <citation type="journal article" date="2012" name="Nature">
        <title>The oyster genome reveals stress adaptation and complexity of shell formation.</title>
        <authorList>
            <person name="Zhang G."/>
            <person name="Fang X."/>
            <person name="Guo X."/>
            <person name="Li L."/>
            <person name="Luo R."/>
            <person name="Xu F."/>
            <person name="Yang P."/>
            <person name="Zhang L."/>
            <person name="Wang X."/>
            <person name="Qi H."/>
            <person name="Xiong Z."/>
            <person name="Que H."/>
            <person name="Xie Y."/>
            <person name="Holland P.W."/>
            <person name="Paps J."/>
            <person name="Zhu Y."/>
            <person name="Wu F."/>
            <person name="Chen Y."/>
            <person name="Wang J."/>
            <person name="Peng C."/>
            <person name="Meng J."/>
            <person name="Yang L."/>
            <person name="Liu J."/>
            <person name="Wen B."/>
            <person name="Zhang N."/>
            <person name="Huang Z."/>
            <person name="Zhu Q."/>
            <person name="Feng Y."/>
            <person name="Mount A."/>
            <person name="Hedgecock D."/>
            <person name="Xu Z."/>
            <person name="Liu Y."/>
            <person name="Domazet-Loso T."/>
            <person name="Du Y."/>
            <person name="Sun X."/>
            <person name="Zhang S."/>
            <person name="Liu B."/>
            <person name="Cheng P."/>
            <person name="Jiang X."/>
            <person name="Li J."/>
            <person name="Fan D."/>
            <person name="Wang W."/>
            <person name="Fu W."/>
            <person name="Wang T."/>
            <person name="Wang B."/>
            <person name="Zhang J."/>
            <person name="Peng Z."/>
            <person name="Li Y."/>
            <person name="Li N."/>
            <person name="Wang J."/>
            <person name="Chen M."/>
            <person name="He Y."/>
            <person name="Tan F."/>
            <person name="Song X."/>
            <person name="Zheng Q."/>
            <person name="Huang R."/>
            <person name="Yang H."/>
            <person name="Du X."/>
            <person name="Chen L."/>
            <person name="Yang M."/>
            <person name="Gaffney P.M."/>
            <person name="Wang S."/>
            <person name="Luo L."/>
            <person name="She Z."/>
            <person name="Ming Y."/>
            <person name="Huang W."/>
            <person name="Zhang S."/>
            <person name="Huang B."/>
            <person name="Zhang Y."/>
            <person name="Qu T."/>
            <person name="Ni P."/>
            <person name="Miao G."/>
            <person name="Wang J."/>
            <person name="Wang Q."/>
            <person name="Steinberg C.E."/>
            <person name="Wang H."/>
            <person name="Li N."/>
            <person name="Qian L."/>
            <person name="Zhang G."/>
            <person name="Li Y."/>
            <person name="Yang H."/>
            <person name="Liu X."/>
            <person name="Wang J."/>
            <person name="Yin Y."/>
            <person name="Wang J."/>
        </authorList>
    </citation>
    <scope>NUCLEOTIDE SEQUENCE [LARGE SCALE GENOMIC DNA]</scope>
    <source>
        <strain evidence="1">05x7-T-G4-1.051#20</strain>
    </source>
</reference>
<accession>K1QXG8</accession>
<proteinExistence type="predicted"/>
<dbReference type="AlphaFoldDB" id="K1QXG8"/>
<sequence length="400" mass="45628">MKRNQRRLEQIVFKRMEYFSKPSCSRNIHDVSGILDRRSDHFLHWTVVFMATSFTPLLAIFKFFEIYQIMCTGILRGIGFQTFGAVVNFIGNFLIGLPVALSLMLASPLRVAGAWWGLIAGAVVLCVAFTIRVISVDWKQESIKARKRAGMKIEDMTCIVNDEAENMQLGTQTREIKDYKSFDISAESGNVSSNSAMSSATHNLGSLQYLTIVPQSLVSQSFCGHIGKEEGDGVTLAITVYPWSLLACQWEPLDWRDMETTNFNLASGIHCCKFQIQGSGNRGELGVALQKVYKTMKTEGYGLTPLLSKFIQVQAFELFTCAFLAGKKTRLEQNVFKRMEYFSKTSYSRNIHGVSGNLDRRNNYILHWSHKRWRKDCYDIHILRRKSSFFFRFPESGAYY</sequence>
<dbReference type="InParanoid" id="K1QXG8"/>
<gene>
    <name evidence="1" type="ORF">CGI_10016489</name>
</gene>
<evidence type="ECO:0000313" key="1">
    <source>
        <dbReference type="EMBL" id="EKC33630.1"/>
    </source>
</evidence>
<name>K1QXG8_MAGGI</name>
<dbReference type="EMBL" id="JH816600">
    <property type="protein sequence ID" value="EKC33630.1"/>
    <property type="molecule type" value="Genomic_DNA"/>
</dbReference>
<organism evidence="1">
    <name type="scientific">Magallana gigas</name>
    <name type="common">Pacific oyster</name>
    <name type="synonym">Crassostrea gigas</name>
    <dbReference type="NCBI Taxonomy" id="29159"/>
    <lineage>
        <taxon>Eukaryota</taxon>
        <taxon>Metazoa</taxon>
        <taxon>Spiralia</taxon>
        <taxon>Lophotrochozoa</taxon>
        <taxon>Mollusca</taxon>
        <taxon>Bivalvia</taxon>
        <taxon>Autobranchia</taxon>
        <taxon>Pteriomorphia</taxon>
        <taxon>Ostreida</taxon>
        <taxon>Ostreoidea</taxon>
        <taxon>Ostreidae</taxon>
        <taxon>Magallana</taxon>
    </lineage>
</organism>